<dbReference type="RefSeq" id="WP_134451488.1">
    <property type="nucleotide sequence ID" value="NZ_SOFY01000056.1"/>
</dbReference>
<evidence type="ECO:0000313" key="2">
    <source>
        <dbReference type="EMBL" id="TFC45900.1"/>
    </source>
</evidence>
<proteinExistence type="predicted"/>
<name>A0AAQ2C5P8_9MICO</name>
<gene>
    <name evidence="2" type="ORF">E3O49_10315</name>
</gene>
<dbReference type="InterPro" id="IPR036388">
    <property type="entry name" value="WH-like_DNA-bd_sf"/>
</dbReference>
<organism evidence="2 3">
    <name type="scientific">Cryobacterium shii</name>
    <dbReference type="NCBI Taxonomy" id="1259235"/>
    <lineage>
        <taxon>Bacteria</taxon>
        <taxon>Bacillati</taxon>
        <taxon>Actinomycetota</taxon>
        <taxon>Actinomycetes</taxon>
        <taxon>Micrococcales</taxon>
        <taxon>Microbacteriaceae</taxon>
        <taxon>Cryobacterium</taxon>
    </lineage>
</organism>
<evidence type="ECO:0000313" key="3">
    <source>
        <dbReference type="Proteomes" id="UP000297403"/>
    </source>
</evidence>
<dbReference type="EMBL" id="SOFY01000056">
    <property type="protein sequence ID" value="TFC45900.1"/>
    <property type="molecule type" value="Genomic_DNA"/>
</dbReference>
<keyword evidence="3" id="KW-1185">Reference proteome</keyword>
<dbReference type="PANTHER" id="PTHR37318">
    <property type="entry name" value="BSL7504 PROTEIN"/>
    <property type="match status" value="1"/>
</dbReference>
<dbReference type="Gene3D" id="1.10.10.10">
    <property type="entry name" value="Winged helix-like DNA-binding domain superfamily/Winged helix DNA-binding domain"/>
    <property type="match status" value="1"/>
</dbReference>
<dbReference type="InterPro" id="IPR027395">
    <property type="entry name" value="WH_DNA-bd_dom"/>
</dbReference>
<accession>A0AAQ2C5P8</accession>
<dbReference type="InterPro" id="IPR036390">
    <property type="entry name" value="WH_DNA-bd_sf"/>
</dbReference>
<dbReference type="Proteomes" id="UP000297403">
    <property type="component" value="Unassembled WGS sequence"/>
</dbReference>
<dbReference type="AlphaFoldDB" id="A0AAQ2C5P8"/>
<sequence>MSADGIFNEIIHAPLRLRICGLLRSVDELDFAVLRDTLGVSDATLSKQSKALIDAGFVSVTKKTSASRDDSRRITWLRLTATGRSAFDDHVRALRKIAVGFEHLDNANS</sequence>
<reference evidence="2 3" key="1">
    <citation type="submission" date="2019-03" db="EMBL/GenBank/DDBJ databases">
        <title>Genomics of glacier-inhabiting Cryobacterium strains.</title>
        <authorList>
            <person name="Liu Q."/>
            <person name="Xin Y.-H."/>
        </authorList>
    </citation>
    <scope>NUCLEOTIDE SEQUENCE [LARGE SCALE GENOMIC DNA]</scope>
    <source>
        <strain evidence="3">TMT1-22</strain>
    </source>
</reference>
<evidence type="ECO:0000259" key="1">
    <source>
        <dbReference type="Pfam" id="PF13601"/>
    </source>
</evidence>
<protein>
    <submittedName>
        <fullName evidence="2">Transcriptional regulator</fullName>
    </submittedName>
</protein>
<dbReference type="PANTHER" id="PTHR37318:SF1">
    <property type="entry name" value="BSL7504 PROTEIN"/>
    <property type="match status" value="1"/>
</dbReference>
<feature type="domain" description="Winged helix DNA-binding" evidence="1">
    <location>
        <begin position="15"/>
        <end position="97"/>
    </location>
</feature>
<dbReference type="Pfam" id="PF13601">
    <property type="entry name" value="HTH_34"/>
    <property type="match status" value="1"/>
</dbReference>
<comment type="caution">
    <text evidence="2">The sequence shown here is derived from an EMBL/GenBank/DDBJ whole genome shotgun (WGS) entry which is preliminary data.</text>
</comment>
<dbReference type="SUPFAM" id="SSF46785">
    <property type="entry name" value="Winged helix' DNA-binding domain"/>
    <property type="match status" value="1"/>
</dbReference>